<feature type="domain" description="Rieske" evidence="5">
    <location>
        <begin position="12"/>
        <end position="110"/>
    </location>
</feature>
<dbReference type="EMBL" id="CP046916">
    <property type="protein sequence ID" value="QGZ66674.1"/>
    <property type="molecule type" value="Genomic_DNA"/>
</dbReference>
<dbReference type="KEGG" id="pacs:FAZ98_33530"/>
<dbReference type="OrthoDB" id="9800167at2"/>
<accession>A0A7Z2GS31</accession>
<keyword evidence="1" id="KW-0001">2Fe-2S</keyword>
<evidence type="ECO:0000313" key="6">
    <source>
        <dbReference type="EMBL" id="QGZ66674.1"/>
    </source>
</evidence>
<dbReference type="PANTHER" id="PTHR21496:SF23">
    <property type="entry name" value="3-PHENYLPROPIONATE_CINNAMIC ACID DIOXYGENASE FERREDOXIN SUBUNIT"/>
    <property type="match status" value="1"/>
</dbReference>
<name>A0A7Z2GS31_9BURK</name>
<evidence type="ECO:0000256" key="2">
    <source>
        <dbReference type="ARBA" id="ARBA00022723"/>
    </source>
</evidence>
<keyword evidence="2" id="KW-0479">Metal-binding</keyword>
<keyword evidence="4" id="KW-0411">Iron-sulfur</keyword>
<reference evidence="6 7" key="1">
    <citation type="submission" date="2019-12" db="EMBL/GenBank/DDBJ databases">
        <title>Paraburkholderia acidiphila 7Q-K02 sp. nov and Paraburkholderia acidisoli DHF22 sp. nov., two strains isolated from forest soil.</title>
        <authorList>
            <person name="Gao Z."/>
            <person name="Qiu L."/>
        </authorList>
    </citation>
    <scope>NUCLEOTIDE SEQUENCE [LARGE SCALE GENOMIC DNA]</scope>
    <source>
        <strain evidence="6 7">DHF22</strain>
    </source>
</reference>
<dbReference type="PROSITE" id="PS51296">
    <property type="entry name" value="RIESKE"/>
    <property type="match status" value="1"/>
</dbReference>
<dbReference type="InterPro" id="IPR017941">
    <property type="entry name" value="Rieske_2Fe-2S"/>
</dbReference>
<dbReference type="GO" id="GO:0046872">
    <property type="term" value="F:metal ion binding"/>
    <property type="evidence" value="ECO:0007669"/>
    <property type="project" value="UniProtKB-KW"/>
</dbReference>
<dbReference type="InterPro" id="IPR036922">
    <property type="entry name" value="Rieske_2Fe-2S_sf"/>
</dbReference>
<evidence type="ECO:0000256" key="3">
    <source>
        <dbReference type="ARBA" id="ARBA00023004"/>
    </source>
</evidence>
<evidence type="ECO:0000313" key="7">
    <source>
        <dbReference type="Proteomes" id="UP000433577"/>
    </source>
</evidence>
<sequence>MKTSELIAAGETYLCEVADVPEGGAKRVELAGRPPIGVFNLDGALHAIDDTCSHGNASLCDGEIDTEDGIVACPYHEGCFDIRTGAAVSAPCILPVRVWPISIVDGKVYLDEESR</sequence>
<evidence type="ECO:0000256" key="1">
    <source>
        <dbReference type="ARBA" id="ARBA00022714"/>
    </source>
</evidence>
<dbReference type="PANTHER" id="PTHR21496">
    <property type="entry name" value="FERREDOXIN-RELATED"/>
    <property type="match status" value="1"/>
</dbReference>
<dbReference type="GO" id="GO:0051537">
    <property type="term" value="F:2 iron, 2 sulfur cluster binding"/>
    <property type="evidence" value="ECO:0007669"/>
    <property type="project" value="UniProtKB-KW"/>
</dbReference>
<evidence type="ECO:0000256" key="4">
    <source>
        <dbReference type="ARBA" id="ARBA00023014"/>
    </source>
</evidence>
<protein>
    <submittedName>
        <fullName evidence="6">Rieske 2Fe-2S domain-containing protein</fullName>
    </submittedName>
</protein>
<dbReference type="Gene3D" id="2.102.10.10">
    <property type="entry name" value="Rieske [2Fe-2S] iron-sulphur domain"/>
    <property type="match status" value="1"/>
</dbReference>
<keyword evidence="3" id="KW-0408">Iron</keyword>
<dbReference type="RefSeq" id="WP_158958238.1">
    <property type="nucleotide sequence ID" value="NZ_CP046916.1"/>
</dbReference>
<gene>
    <name evidence="6" type="ORF">FAZ98_33530</name>
</gene>
<evidence type="ECO:0000259" key="5">
    <source>
        <dbReference type="PROSITE" id="PS51296"/>
    </source>
</evidence>
<dbReference type="CDD" id="cd03528">
    <property type="entry name" value="Rieske_RO_ferredoxin"/>
    <property type="match status" value="1"/>
</dbReference>
<proteinExistence type="predicted"/>
<dbReference type="SUPFAM" id="SSF50022">
    <property type="entry name" value="ISP domain"/>
    <property type="match status" value="1"/>
</dbReference>
<keyword evidence="7" id="KW-1185">Reference proteome</keyword>
<dbReference type="Proteomes" id="UP000433577">
    <property type="component" value="Chromosome 4"/>
</dbReference>
<dbReference type="AlphaFoldDB" id="A0A7Z2GS31"/>
<dbReference type="Pfam" id="PF00355">
    <property type="entry name" value="Rieske"/>
    <property type="match status" value="1"/>
</dbReference>
<organism evidence="6 7">
    <name type="scientific">Paraburkholderia acidisoli</name>
    <dbReference type="NCBI Taxonomy" id="2571748"/>
    <lineage>
        <taxon>Bacteria</taxon>
        <taxon>Pseudomonadati</taxon>
        <taxon>Pseudomonadota</taxon>
        <taxon>Betaproteobacteria</taxon>
        <taxon>Burkholderiales</taxon>
        <taxon>Burkholderiaceae</taxon>
        <taxon>Paraburkholderia</taxon>
    </lineage>
</organism>